<evidence type="ECO:0000256" key="2">
    <source>
        <dbReference type="ARBA" id="ARBA00022679"/>
    </source>
</evidence>
<dbReference type="InterPro" id="IPR029044">
    <property type="entry name" value="Nucleotide-diphossugar_trans"/>
</dbReference>
<organism evidence="4 5">
    <name type="scientific">Limosilactobacillus fermentum (strain NBRC 3956 / LMG 18251)</name>
    <name type="common">Lactobacillus fermentum</name>
    <dbReference type="NCBI Taxonomy" id="334390"/>
    <lineage>
        <taxon>Bacteria</taxon>
        <taxon>Bacillati</taxon>
        <taxon>Bacillota</taxon>
        <taxon>Bacilli</taxon>
        <taxon>Lactobacillales</taxon>
        <taxon>Lactobacillaceae</taxon>
        <taxon>Limosilactobacillus</taxon>
    </lineage>
</organism>
<dbReference type="AlphaFoldDB" id="A0ABF7R3K9"/>
<evidence type="ECO:0000313" key="4">
    <source>
        <dbReference type="EMBL" id="BAG27750.1"/>
    </source>
</evidence>
<dbReference type="PANTHER" id="PTHR22916">
    <property type="entry name" value="GLYCOSYLTRANSFERASE"/>
    <property type="match status" value="1"/>
</dbReference>
<keyword evidence="1" id="KW-0328">Glycosyltransferase</keyword>
<evidence type="ECO:0000256" key="1">
    <source>
        <dbReference type="ARBA" id="ARBA00022676"/>
    </source>
</evidence>
<dbReference type="KEGG" id="lfe:LAF_1414"/>
<dbReference type="RefSeq" id="WP_012391541.1">
    <property type="nucleotide sequence ID" value="NC_010610.1"/>
</dbReference>
<accession>A0ABF7R3K9</accession>
<dbReference type="Pfam" id="PF00535">
    <property type="entry name" value="Glycos_transf_2"/>
    <property type="match status" value="1"/>
</dbReference>
<dbReference type="InterPro" id="IPR001173">
    <property type="entry name" value="Glyco_trans_2-like"/>
</dbReference>
<dbReference type="EMBL" id="AP008937">
    <property type="protein sequence ID" value="BAG27750.1"/>
    <property type="molecule type" value="Genomic_DNA"/>
</dbReference>
<reference evidence="4 5" key="1">
    <citation type="journal article" date="2008" name="DNA Res.">
        <title>Comparative genome analysis of Lactobacillus reuteri and Lactobacillus fermentum reveal a genomic island for reuterin and cobalamin production.</title>
        <authorList>
            <person name="Morita H."/>
            <person name="Toh H."/>
            <person name="Fukuda S."/>
            <person name="Horikawa H."/>
            <person name="Oshima K."/>
            <person name="Suzuki T."/>
            <person name="Murakami M."/>
            <person name="Hisamatsu S."/>
            <person name="Kato Y."/>
            <person name="Takizawa T."/>
            <person name="Fukuoka H."/>
            <person name="Yoshimura T."/>
            <person name="Itoh K."/>
            <person name="O'Sullivan D.J."/>
            <person name="McKay L.L."/>
            <person name="Ohno H."/>
            <person name="Kikuchi J."/>
            <person name="Masaoka T."/>
            <person name="Hattori M."/>
        </authorList>
    </citation>
    <scope>NUCLEOTIDE SEQUENCE [LARGE SCALE GENOMIC DNA]</scope>
    <source>
        <strain evidence="5">NBRC 3956 / LMG 18251</strain>
    </source>
</reference>
<dbReference type="PANTHER" id="PTHR22916:SF51">
    <property type="entry name" value="GLYCOSYLTRANSFERASE EPSH-RELATED"/>
    <property type="match status" value="1"/>
</dbReference>
<proteinExistence type="predicted"/>
<protein>
    <submittedName>
        <fullName evidence="4">Glycosyltransferase</fullName>
    </submittedName>
</protein>
<dbReference type="CDD" id="cd00761">
    <property type="entry name" value="Glyco_tranf_GTA_type"/>
    <property type="match status" value="1"/>
</dbReference>
<dbReference type="Proteomes" id="UP000001697">
    <property type="component" value="Chromosome"/>
</dbReference>
<keyword evidence="5" id="KW-1185">Reference proteome</keyword>
<dbReference type="SUPFAM" id="SSF53448">
    <property type="entry name" value="Nucleotide-diphospho-sugar transferases"/>
    <property type="match status" value="1"/>
</dbReference>
<feature type="domain" description="Glycosyltransferase 2-like" evidence="3">
    <location>
        <begin position="5"/>
        <end position="121"/>
    </location>
</feature>
<evidence type="ECO:0000313" key="5">
    <source>
        <dbReference type="Proteomes" id="UP000001697"/>
    </source>
</evidence>
<sequence length="334" mass="38032">MVDISIIICAYNAEKTIRRCIDSLLFQDTDSKFEIVVINDGSEDSTREVLAEYDDEPKVVIINKENTGVSDSRNIAMKQVRGKYLTFVDADDYVAKNYLTTMFLGFSESNNIDMSICGYQKETESGKIIMEGAGKKGEIRGDEALEQVFISYGFEGYLVNKMFKKDLIDNLGLIFDTSLKISEDLYFCCQYLSNCNAVYLDPKPVYHYVMYDNSVLHSNSIGSYFTGKSLNSLQTFSKIKRVIPTENKRAMSAVKARECWLATSIARAIMAAPNRKEVDKSLFGKLKTISKENEKDFMDNVVLPPRDKIIYRIHWAFPRILGTLWRVLGLKDHS</sequence>
<evidence type="ECO:0000259" key="3">
    <source>
        <dbReference type="Pfam" id="PF00535"/>
    </source>
</evidence>
<dbReference type="Gene3D" id="3.90.550.10">
    <property type="entry name" value="Spore Coat Polysaccharide Biosynthesis Protein SpsA, Chain A"/>
    <property type="match status" value="1"/>
</dbReference>
<dbReference type="GO" id="GO:0016757">
    <property type="term" value="F:glycosyltransferase activity"/>
    <property type="evidence" value="ECO:0007669"/>
    <property type="project" value="UniProtKB-KW"/>
</dbReference>
<gene>
    <name evidence="4" type="ordered locus">LAF_1414</name>
</gene>
<name>A0ABF7R3K9_LIMF3</name>
<keyword evidence="2" id="KW-0808">Transferase</keyword>